<proteinExistence type="predicted"/>
<dbReference type="InterPro" id="IPR051828">
    <property type="entry name" value="HAD-like_hydrolase_domain"/>
</dbReference>
<dbReference type="Proteomes" id="UP000887540">
    <property type="component" value="Unplaced"/>
</dbReference>
<dbReference type="PANTHER" id="PTHR46191:SF2">
    <property type="entry name" value="HALOACID DEHALOGENASE-LIKE HYDROLASE DOMAIN-CONTAINING PROTEIN 3"/>
    <property type="match status" value="1"/>
</dbReference>
<dbReference type="SFLD" id="SFLDS00003">
    <property type="entry name" value="Haloacid_Dehalogenase"/>
    <property type="match status" value="1"/>
</dbReference>
<dbReference type="NCBIfam" id="TIGR01509">
    <property type="entry name" value="HAD-SF-IA-v3"/>
    <property type="match status" value="1"/>
</dbReference>
<dbReference type="CDD" id="cd16415">
    <property type="entry name" value="HAD_dREG-2_like"/>
    <property type="match status" value="1"/>
</dbReference>
<dbReference type="NCBIfam" id="TIGR01549">
    <property type="entry name" value="HAD-SF-IA-v1"/>
    <property type="match status" value="1"/>
</dbReference>
<dbReference type="InterPro" id="IPR006439">
    <property type="entry name" value="HAD-SF_hydro_IA"/>
</dbReference>
<dbReference type="WBParaSite" id="ACRNAN_scaffold1216.g25237.t1">
    <property type="protein sequence ID" value="ACRNAN_scaffold1216.g25237.t1"/>
    <property type="gene ID" value="ACRNAN_scaffold1216.g25237"/>
</dbReference>
<sequence length="217" mass="24881">MIKKNVKLISIDAMNTLIRLRESPGIVYTRFAQNYEVDREMPCYAFNKGGAIVWWSQVVQHCFLHASNNKTLLQELALKLYDHYSRIEPWTLVDDRAIECLKALKSRGYFIAITSNFDSRLRSLLQEFGIISHVDFLALSGELGVSKPDPAIFEALLKRFDLKSPNEILHIGDDYEKDYLAARNFGSSAYLIAQDSVKYNIDQKEIIQGVIDLNRQS</sequence>
<dbReference type="AlphaFoldDB" id="A0A914CLM2"/>
<dbReference type="PANTHER" id="PTHR46191">
    <property type="match status" value="1"/>
</dbReference>
<dbReference type="GO" id="GO:0005634">
    <property type="term" value="C:nucleus"/>
    <property type="evidence" value="ECO:0007669"/>
    <property type="project" value="TreeGrafter"/>
</dbReference>
<name>A0A914CLM2_9BILA</name>
<dbReference type="InterPro" id="IPR044924">
    <property type="entry name" value="HAD-SF_hydro_IA_REG-2-like_cap"/>
</dbReference>
<accession>A0A914CLM2</accession>
<keyword evidence="1" id="KW-1185">Reference proteome</keyword>
<reference evidence="2" key="1">
    <citation type="submission" date="2022-11" db="UniProtKB">
        <authorList>
            <consortium name="WormBaseParasite"/>
        </authorList>
    </citation>
    <scope>IDENTIFICATION</scope>
</reference>
<dbReference type="SUPFAM" id="SSF56784">
    <property type="entry name" value="HAD-like"/>
    <property type="match status" value="1"/>
</dbReference>
<dbReference type="SFLD" id="SFLDG01129">
    <property type="entry name" value="C1.5:_HAD__Beta-PGM__Phosphata"/>
    <property type="match status" value="1"/>
</dbReference>
<dbReference type="Gene3D" id="3.40.50.1000">
    <property type="entry name" value="HAD superfamily/HAD-like"/>
    <property type="match status" value="1"/>
</dbReference>
<dbReference type="Pfam" id="PF00702">
    <property type="entry name" value="Hydrolase"/>
    <property type="match status" value="1"/>
</dbReference>
<protein>
    <submittedName>
        <fullName evidence="2">Haloacid dehalogenase-like hydrolase domain-containing protein 3</fullName>
    </submittedName>
</protein>
<dbReference type="InterPro" id="IPR023214">
    <property type="entry name" value="HAD_sf"/>
</dbReference>
<evidence type="ECO:0000313" key="2">
    <source>
        <dbReference type="WBParaSite" id="ACRNAN_scaffold1216.g25237.t1"/>
    </source>
</evidence>
<dbReference type="Gene3D" id="1.10.150.720">
    <property type="entry name" value="Haloacid dehalogenase-like hydrolase"/>
    <property type="match status" value="1"/>
</dbReference>
<dbReference type="InterPro" id="IPR036412">
    <property type="entry name" value="HAD-like_sf"/>
</dbReference>
<organism evidence="1 2">
    <name type="scientific">Acrobeloides nanus</name>
    <dbReference type="NCBI Taxonomy" id="290746"/>
    <lineage>
        <taxon>Eukaryota</taxon>
        <taxon>Metazoa</taxon>
        <taxon>Ecdysozoa</taxon>
        <taxon>Nematoda</taxon>
        <taxon>Chromadorea</taxon>
        <taxon>Rhabditida</taxon>
        <taxon>Tylenchina</taxon>
        <taxon>Cephalobomorpha</taxon>
        <taxon>Cephaloboidea</taxon>
        <taxon>Cephalobidae</taxon>
        <taxon>Acrobeloides</taxon>
    </lineage>
</organism>
<evidence type="ECO:0000313" key="1">
    <source>
        <dbReference type="Proteomes" id="UP000887540"/>
    </source>
</evidence>